<proteinExistence type="predicted"/>
<evidence type="ECO:0000313" key="1">
    <source>
        <dbReference type="EMBL" id="DAE25220.1"/>
    </source>
</evidence>
<organism evidence="1">
    <name type="scientific">Siphoviridae sp. ctWWc42</name>
    <dbReference type="NCBI Taxonomy" id="2826361"/>
    <lineage>
        <taxon>Viruses</taxon>
        <taxon>Duplodnaviria</taxon>
        <taxon>Heunggongvirae</taxon>
        <taxon>Uroviricota</taxon>
        <taxon>Caudoviricetes</taxon>
    </lineage>
</organism>
<name>A0A8S5R2R8_9CAUD</name>
<reference evidence="1" key="1">
    <citation type="journal article" date="2021" name="Proc. Natl. Acad. Sci. U.S.A.">
        <title>A Catalog of Tens of Thousands of Viruses from Human Metagenomes Reveals Hidden Associations with Chronic Diseases.</title>
        <authorList>
            <person name="Tisza M.J."/>
            <person name="Buck C.B."/>
        </authorList>
    </citation>
    <scope>NUCLEOTIDE SEQUENCE</scope>
    <source>
        <strain evidence="1">CtWWc42</strain>
    </source>
</reference>
<accession>A0A8S5R2R8</accession>
<dbReference type="EMBL" id="BK015795">
    <property type="protein sequence ID" value="DAE25220.1"/>
    <property type="molecule type" value="Genomic_DNA"/>
</dbReference>
<protein>
    <submittedName>
        <fullName evidence="1">Uncharacterized protein</fullName>
    </submittedName>
</protein>
<sequence length="36" mass="4382">MIISRRKCVPVYFFNYDKSYDRRIVGLDEVNSLLRD</sequence>